<accession>A0A7J4IVF5</accession>
<keyword evidence="6 8" id="KW-0067">ATP-binding</keyword>
<keyword evidence="5 8" id="KW-0418">Kinase</keyword>
<comment type="catalytic activity">
    <reaction evidence="7 8">
        <text>dTMP + ATP = dTDP + ADP</text>
        <dbReference type="Rhea" id="RHEA:13517"/>
        <dbReference type="ChEBI" id="CHEBI:30616"/>
        <dbReference type="ChEBI" id="CHEBI:58369"/>
        <dbReference type="ChEBI" id="CHEBI:63528"/>
        <dbReference type="ChEBI" id="CHEBI:456216"/>
        <dbReference type="EC" id="2.7.4.9"/>
    </reaction>
</comment>
<dbReference type="Proteomes" id="UP000577419">
    <property type="component" value="Unassembled WGS sequence"/>
</dbReference>
<evidence type="ECO:0000313" key="12">
    <source>
        <dbReference type="Proteomes" id="UP000577419"/>
    </source>
</evidence>
<dbReference type="CDD" id="cd01672">
    <property type="entry name" value="TMPK"/>
    <property type="match status" value="1"/>
</dbReference>
<evidence type="ECO:0000313" key="11">
    <source>
        <dbReference type="EMBL" id="MBS3059394.1"/>
    </source>
</evidence>
<evidence type="ECO:0000256" key="2">
    <source>
        <dbReference type="ARBA" id="ARBA00022679"/>
    </source>
</evidence>
<name>A0A7J4IVF5_9ARCH</name>
<evidence type="ECO:0000256" key="7">
    <source>
        <dbReference type="ARBA" id="ARBA00048743"/>
    </source>
</evidence>
<dbReference type="GO" id="GO:0004798">
    <property type="term" value="F:dTMP kinase activity"/>
    <property type="evidence" value="ECO:0007669"/>
    <property type="project" value="UniProtKB-UniRule"/>
</dbReference>
<dbReference type="NCBIfam" id="TIGR00041">
    <property type="entry name" value="DTMP_kinase"/>
    <property type="match status" value="1"/>
</dbReference>
<dbReference type="PANTHER" id="PTHR10344:SF4">
    <property type="entry name" value="UMP-CMP KINASE 2, MITOCHONDRIAL"/>
    <property type="match status" value="1"/>
</dbReference>
<evidence type="ECO:0000256" key="1">
    <source>
        <dbReference type="ARBA" id="ARBA00009776"/>
    </source>
</evidence>
<comment type="caution">
    <text evidence="10">The sequence shown here is derived from an EMBL/GenBank/DDBJ whole genome shotgun (WGS) entry which is preliminary data.</text>
</comment>
<sequence>MVGPAFIVFEGIDGAGKTLMLKLSKEFLLEKGVPAKKILLTAEPTSSSYGKKLRSLLSEEQDPKANARVFLELYLKDRKEHLSEEILPALDKGKIVLCDRFKYSTIVYQGVQGIPVMELIAAHRGMRVPDAVFIFDLPEEVALRRINNSKSRSIEKFEKKEFLLKVRRGFLELRKILPEENIKVFNADKPKEKVFEEVKAELSKLLGF</sequence>
<dbReference type="Pfam" id="PF02223">
    <property type="entry name" value="Thymidylate_kin"/>
    <property type="match status" value="1"/>
</dbReference>
<evidence type="ECO:0000259" key="9">
    <source>
        <dbReference type="Pfam" id="PF02223"/>
    </source>
</evidence>
<feature type="binding site" evidence="8">
    <location>
        <begin position="11"/>
        <end position="18"/>
    </location>
    <ligand>
        <name>ATP</name>
        <dbReference type="ChEBI" id="CHEBI:30616"/>
    </ligand>
</feature>
<feature type="domain" description="Thymidylate kinase-like" evidence="9">
    <location>
        <begin position="9"/>
        <end position="197"/>
    </location>
</feature>
<dbReference type="PROSITE" id="PS01331">
    <property type="entry name" value="THYMIDYLATE_KINASE"/>
    <property type="match status" value="1"/>
</dbReference>
<dbReference type="InterPro" id="IPR027417">
    <property type="entry name" value="P-loop_NTPase"/>
</dbReference>
<evidence type="ECO:0000256" key="8">
    <source>
        <dbReference type="HAMAP-Rule" id="MF_00165"/>
    </source>
</evidence>
<proteinExistence type="inferred from homology"/>
<dbReference type="Gene3D" id="3.40.50.300">
    <property type="entry name" value="P-loop containing nucleotide triphosphate hydrolases"/>
    <property type="match status" value="1"/>
</dbReference>
<reference evidence="10" key="1">
    <citation type="journal article" date="2020" name="bioRxiv">
        <title>A rank-normalized archaeal taxonomy based on genome phylogeny resolves widespread incomplete and uneven classifications.</title>
        <authorList>
            <person name="Rinke C."/>
            <person name="Chuvochina M."/>
            <person name="Mussig A.J."/>
            <person name="Chaumeil P.-A."/>
            <person name="Waite D.W."/>
            <person name="Whitman W.B."/>
            <person name="Parks D.H."/>
            <person name="Hugenholtz P."/>
        </authorList>
    </citation>
    <scope>NUCLEOTIDE SEQUENCE</scope>
    <source>
        <strain evidence="10">UBA10011</strain>
    </source>
</reference>
<evidence type="ECO:0000256" key="3">
    <source>
        <dbReference type="ARBA" id="ARBA00022727"/>
    </source>
</evidence>
<gene>
    <name evidence="8 10" type="primary">tmk</name>
    <name evidence="10" type="ORF">HA237_02530</name>
    <name evidence="11" type="ORF">J4224_03140</name>
</gene>
<dbReference type="PANTHER" id="PTHR10344">
    <property type="entry name" value="THYMIDYLATE KINASE"/>
    <property type="match status" value="1"/>
</dbReference>
<dbReference type="InterPro" id="IPR018094">
    <property type="entry name" value="Thymidylate_kinase"/>
</dbReference>
<evidence type="ECO:0000256" key="4">
    <source>
        <dbReference type="ARBA" id="ARBA00022741"/>
    </source>
</evidence>
<dbReference type="AlphaFoldDB" id="A0A7J4IVF5"/>
<dbReference type="InterPro" id="IPR039430">
    <property type="entry name" value="Thymidylate_kin-like_dom"/>
</dbReference>
<organism evidence="10 12">
    <name type="scientific">Candidatus Iainarchaeum sp</name>
    <dbReference type="NCBI Taxonomy" id="3101447"/>
    <lineage>
        <taxon>Archaea</taxon>
        <taxon>Candidatus Iainarchaeota</taxon>
        <taxon>Candidatus Iainarchaeia</taxon>
        <taxon>Candidatus Iainarchaeales</taxon>
        <taxon>Candidatus Iainarchaeaceae</taxon>
        <taxon>Candidatus Iainarchaeum</taxon>
    </lineage>
</organism>
<comment type="similarity">
    <text evidence="1 8">Belongs to the thymidylate kinase family.</text>
</comment>
<dbReference type="GO" id="GO:0005829">
    <property type="term" value="C:cytosol"/>
    <property type="evidence" value="ECO:0007669"/>
    <property type="project" value="TreeGrafter"/>
</dbReference>
<evidence type="ECO:0000313" key="10">
    <source>
        <dbReference type="EMBL" id="HIH08225.1"/>
    </source>
</evidence>
<dbReference type="HAMAP" id="MF_00165">
    <property type="entry name" value="Thymidylate_kinase"/>
    <property type="match status" value="1"/>
</dbReference>
<keyword evidence="2 8" id="KW-0808">Transferase</keyword>
<dbReference type="EMBL" id="JAGVWF010000041">
    <property type="protein sequence ID" value="MBS3059394.1"/>
    <property type="molecule type" value="Genomic_DNA"/>
</dbReference>
<protein>
    <recommendedName>
        <fullName evidence="8">Probable thymidylate kinase</fullName>
        <ecNumber evidence="8">2.7.4.9</ecNumber>
    </recommendedName>
    <alternativeName>
        <fullName evidence="8">dTMP kinase</fullName>
    </alternativeName>
</protein>
<dbReference type="Proteomes" id="UP000683213">
    <property type="component" value="Unassembled WGS sequence"/>
</dbReference>
<dbReference type="GO" id="GO:0006235">
    <property type="term" value="P:dTTP biosynthetic process"/>
    <property type="evidence" value="ECO:0007669"/>
    <property type="project" value="UniProtKB-UniRule"/>
</dbReference>
<dbReference type="GO" id="GO:0006227">
    <property type="term" value="P:dUDP biosynthetic process"/>
    <property type="evidence" value="ECO:0007669"/>
    <property type="project" value="TreeGrafter"/>
</dbReference>
<evidence type="ECO:0000256" key="6">
    <source>
        <dbReference type="ARBA" id="ARBA00022840"/>
    </source>
</evidence>
<dbReference type="GO" id="GO:0005524">
    <property type="term" value="F:ATP binding"/>
    <property type="evidence" value="ECO:0007669"/>
    <property type="project" value="UniProtKB-UniRule"/>
</dbReference>
<reference evidence="11" key="2">
    <citation type="submission" date="2021-03" db="EMBL/GenBank/DDBJ databases">
        <authorList>
            <person name="Jaffe A."/>
        </authorList>
    </citation>
    <scope>NUCLEOTIDE SEQUENCE</scope>
    <source>
        <strain evidence="11">RIFCSPHIGHO2_01_FULL_GW2011_AR10_43_9</strain>
    </source>
</reference>
<dbReference type="EMBL" id="DUFG01000013">
    <property type="protein sequence ID" value="HIH08225.1"/>
    <property type="molecule type" value="Genomic_DNA"/>
</dbReference>
<dbReference type="InterPro" id="IPR018095">
    <property type="entry name" value="Thymidylate_kin_CS"/>
</dbReference>
<evidence type="ECO:0000256" key="5">
    <source>
        <dbReference type="ARBA" id="ARBA00022777"/>
    </source>
</evidence>
<dbReference type="EC" id="2.7.4.9" evidence="8"/>
<reference evidence="11" key="3">
    <citation type="submission" date="2021-05" db="EMBL/GenBank/DDBJ databases">
        <title>Protein family content uncovers lineage relationships and bacterial pathway maintenance mechanisms in DPANN archaea.</title>
        <authorList>
            <person name="Castelle C.J."/>
            <person name="Meheust R."/>
            <person name="Jaffe A.L."/>
            <person name="Seitz K."/>
            <person name="Gong X."/>
            <person name="Baker B.J."/>
            <person name="Banfield J.F."/>
        </authorList>
    </citation>
    <scope>NUCLEOTIDE SEQUENCE</scope>
    <source>
        <strain evidence="11">RIFCSPHIGHO2_01_FULL_GW2011_AR10_43_9</strain>
    </source>
</reference>
<keyword evidence="4 8" id="KW-0547">Nucleotide-binding</keyword>
<dbReference type="SUPFAM" id="SSF52540">
    <property type="entry name" value="P-loop containing nucleoside triphosphate hydrolases"/>
    <property type="match status" value="1"/>
</dbReference>
<keyword evidence="3 8" id="KW-0545">Nucleotide biosynthesis</keyword>
<dbReference type="GO" id="GO:0006233">
    <property type="term" value="P:dTDP biosynthetic process"/>
    <property type="evidence" value="ECO:0007669"/>
    <property type="project" value="InterPro"/>
</dbReference>